<keyword evidence="6" id="KW-0210">Decarboxylase</keyword>
<evidence type="ECO:0000256" key="7">
    <source>
        <dbReference type="ARBA" id="ARBA00023061"/>
    </source>
</evidence>
<evidence type="ECO:0000256" key="5">
    <source>
        <dbReference type="ARBA" id="ARBA00020164"/>
    </source>
</evidence>
<dbReference type="OrthoDB" id="509395at2759"/>
<reference evidence="9" key="1">
    <citation type="journal article" date="2020" name="Stud. Mycol.">
        <title>101 Dothideomycetes genomes: a test case for predicting lifestyles and emergence of pathogens.</title>
        <authorList>
            <person name="Haridas S."/>
            <person name="Albert R."/>
            <person name="Binder M."/>
            <person name="Bloem J."/>
            <person name="Labutti K."/>
            <person name="Salamov A."/>
            <person name="Andreopoulos B."/>
            <person name="Baker S."/>
            <person name="Barry K."/>
            <person name="Bills G."/>
            <person name="Bluhm B."/>
            <person name="Cannon C."/>
            <person name="Castanera R."/>
            <person name="Culley D."/>
            <person name="Daum C."/>
            <person name="Ezra D."/>
            <person name="Gonzalez J."/>
            <person name="Henrissat B."/>
            <person name="Kuo A."/>
            <person name="Liang C."/>
            <person name="Lipzen A."/>
            <person name="Lutzoni F."/>
            <person name="Magnuson J."/>
            <person name="Mondo S."/>
            <person name="Nolan M."/>
            <person name="Ohm R."/>
            <person name="Pangilinan J."/>
            <person name="Park H.-J."/>
            <person name="Ramirez L."/>
            <person name="Alfaro M."/>
            <person name="Sun H."/>
            <person name="Tritt A."/>
            <person name="Yoshinaga Y."/>
            <person name="Zwiers L.-H."/>
            <person name="Turgeon B."/>
            <person name="Goodwin S."/>
            <person name="Spatafora J."/>
            <person name="Crous P."/>
            <person name="Grigoriev I."/>
        </authorList>
    </citation>
    <scope>NUCLEOTIDE SEQUENCE</scope>
    <source>
        <strain evidence="9">CBS 122681</strain>
    </source>
</reference>
<dbReference type="Gene3D" id="3.30.1330.80">
    <property type="entry name" value="Hypothetical protein, similar to alpha- acetolactate decarboxylase, domain 2"/>
    <property type="match status" value="2"/>
</dbReference>
<dbReference type="SUPFAM" id="SSF117856">
    <property type="entry name" value="AF0104/ALDC/Ptd012-like"/>
    <property type="match status" value="1"/>
</dbReference>
<evidence type="ECO:0000256" key="8">
    <source>
        <dbReference type="ARBA" id="ARBA00023239"/>
    </source>
</evidence>
<comment type="pathway">
    <text evidence="2">Polyol metabolism; (R,R)-butane-2,3-diol biosynthesis; (R,R)-butane-2,3-diol from pyruvate: step 2/3.</text>
</comment>
<comment type="catalytic activity">
    <reaction evidence="1">
        <text>(2S)-2-acetolactate + H(+) = (R)-acetoin + CO2</text>
        <dbReference type="Rhea" id="RHEA:21580"/>
        <dbReference type="ChEBI" id="CHEBI:15378"/>
        <dbReference type="ChEBI" id="CHEBI:15686"/>
        <dbReference type="ChEBI" id="CHEBI:16526"/>
        <dbReference type="ChEBI" id="CHEBI:58476"/>
        <dbReference type="EC" id="4.1.1.5"/>
    </reaction>
</comment>
<organism evidence="9 10">
    <name type="scientific">Lophiostoma macrostomum CBS 122681</name>
    <dbReference type="NCBI Taxonomy" id="1314788"/>
    <lineage>
        <taxon>Eukaryota</taxon>
        <taxon>Fungi</taxon>
        <taxon>Dikarya</taxon>
        <taxon>Ascomycota</taxon>
        <taxon>Pezizomycotina</taxon>
        <taxon>Dothideomycetes</taxon>
        <taxon>Pleosporomycetidae</taxon>
        <taxon>Pleosporales</taxon>
        <taxon>Lophiostomataceae</taxon>
        <taxon>Lophiostoma</taxon>
    </lineage>
</organism>
<dbReference type="EC" id="4.1.1.5" evidence="4"/>
<sequence>MVASIPNDVFQFSTFSALKADFNQGQPSAGDLTSHGDHGIGTFEDGSLMILVDSRAYMISKDRKAAVAPSQARLPFAMVTIFQPRVRFEGLDSLSFDDLDQVLSQLSNTGHGGPNSVLPFKVGGKFAMVSLETENGGEAYHDVEGSIFGYIVPKWMSSISGPKYHCHFLSEEKKSTVSGRIGGRVLDFKGTGKPLLTLGKCGRFHLGFPQSKEWESIQLV</sequence>
<evidence type="ECO:0000313" key="10">
    <source>
        <dbReference type="Proteomes" id="UP000799324"/>
    </source>
</evidence>
<gene>
    <name evidence="9" type="ORF">K491DRAFT_249132</name>
</gene>
<accession>A0A6A6SPV9</accession>
<evidence type="ECO:0000313" key="9">
    <source>
        <dbReference type="EMBL" id="KAF2648418.1"/>
    </source>
</evidence>
<dbReference type="Proteomes" id="UP000799324">
    <property type="component" value="Unassembled WGS sequence"/>
</dbReference>
<evidence type="ECO:0000256" key="3">
    <source>
        <dbReference type="ARBA" id="ARBA00007106"/>
    </source>
</evidence>
<comment type="similarity">
    <text evidence="3">Belongs to the alpha-acetolactate decarboxylase family.</text>
</comment>
<dbReference type="Pfam" id="PF03306">
    <property type="entry name" value="AAL_decarboxy"/>
    <property type="match status" value="2"/>
</dbReference>
<dbReference type="PANTHER" id="PTHR35524:SF1">
    <property type="entry name" value="ALPHA-ACETOLACTATE DECARBOXYLASE"/>
    <property type="match status" value="1"/>
</dbReference>
<keyword evidence="8" id="KW-0456">Lyase</keyword>
<evidence type="ECO:0000256" key="6">
    <source>
        <dbReference type="ARBA" id="ARBA00022793"/>
    </source>
</evidence>
<dbReference type="PANTHER" id="PTHR35524">
    <property type="entry name" value="ALPHA-ACETOLACTATE DECARBOXYLASE"/>
    <property type="match status" value="1"/>
</dbReference>
<evidence type="ECO:0000256" key="1">
    <source>
        <dbReference type="ARBA" id="ARBA00001784"/>
    </source>
</evidence>
<dbReference type="UniPathway" id="UPA00626">
    <property type="reaction ID" value="UER00678"/>
</dbReference>
<keyword evidence="10" id="KW-1185">Reference proteome</keyword>
<evidence type="ECO:0000256" key="4">
    <source>
        <dbReference type="ARBA" id="ARBA00013204"/>
    </source>
</evidence>
<dbReference type="GO" id="GO:0047605">
    <property type="term" value="F:acetolactate decarboxylase activity"/>
    <property type="evidence" value="ECO:0007669"/>
    <property type="project" value="UniProtKB-EC"/>
</dbReference>
<keyword evidence="7" id="KW-0005">Acetoin biosynthesis</keyword>
<dbReference type="AlphaFoldDB" id="A0A6A6SPV9"/>
<protein>
    <recommendedName>
        <fullName evidence="5">Alpha-acetolactate decarboxylase</fullName>
        <ecNumber evidence="4">4.1.1.5</ecNumber>
    </recommendedName>
</protein>
<dbReference type="InterPro" id="IPR005128">
    <property type="entry name" value="Acetolactate_a_deCO2ase"/>
</dbReference>
<name>A0A6A6SPV9_9PLEO</name>
<dbReference type="GO" id="GO:0045151">
    <property type="term" value="P:acetoin biosynthetic process"/>
    <property type="evidence" value="ECO:0007669"/>
    <property type="project" value="UniProtKB-KW"/>
</dbReference>
<proteinExistence type="inferred from homology"/>
<evidence type="ECO:0000256" key="2">
    <source>
        <dbReference type="ARBA" id="ARBA00005170"/>
    </source>
</evidence>
<dbReference type="EMBL" id="MU004540">
    <property type="protein sequence ID" value="KAF2648418.1"/>
    <property type="molecule type" value="Genomic_DNA"/>
</dbReference>